<dbReference type="EMBL" id="KE145355">
    <property type="protein sequence ID" value="EPE34833.1"/>
    <property type="molecule type" value="Genomic_DNA"/>
</dbReference>
<dbReference type="RefSeq" id="XP_008077820.1">
    <property type="nucleotide sequence ID" value="XM_008079629.1"/>
</dbReference>
<keyword evidence="3" id="KW-1185">Reference proteome</keyword>
<dbReference type="GO" id="GO:0016491">
    <property type="term" value="F:oxidoreductase activity"/>
    <property type="evidence" value="ECO:0007669"/>
    <property type="project" value="UniProtKB-KW"/>
</dbReference>
<keyword evidence="1" id="KW-0560">Oxidoreductase</keyword>
<dbReference type="Gene3D" id="3.40.50.720">
    <property type="entry name" value="NAD(P)-binding Rossmann-like Domain"/>
    <property type="match status" value="1"/>
</dbReference>
<evidence type="ECO:0000256" key="1">
    <source>
        <dbReference type="ARBA" id="ARBA00023002"/>
    </source>
</evidence>
<evidence type="ECO:0000313" key="2">
    <source>
        <dbReference type="EMBL" id="EPE34833.1"/>
    </source>
</evidence>
<dbReference type="PANTHER" id="PTHR43157:SF31">
    <property type="entry name" value="PHOSPHATIDYLINOSITOL-GLYCAN BIOSYNTHESIS CLASS F PROTEIN"/>
    <property type="match status" value="1"/>
</dbReference>
<gene>
    <name evidence="2" type="ORF">GLAREA_10528</name>
</gene>
<accession>S3E987</accession>
<dbReference type="eggNOG" id="KOG1208">
    <property type="taxonomic scope" value="Eukaryota"/>
</dbReference>
<dbReference type="GeneID" id="19469574"/>
<dbReference type="SUPFAM" id="SSF51735">
    <property type="entry name" value="NAD(P)-binding Rossmann-fold domains"/>
    <property type="match status" value="1"/>
</dbReference>
<dbReference type="STRING" id="1116229.S3E987"/>
<reference evidence="2 3" key="1">
    <citation type="journal article" date="2013" name="BMC Genomics">
        <title>Genomics-driven discovery of the pneumocandin biosynthetic gene cluster in the fungus Glarea lozoyensis.</title>
        <authorList>
            <person name="Chen L."/>
            <person name="Yue Q."/>
            <person name="Zhang X."/>
            <person name="Xiang M."/>
            <person name="Wang C."/>
            <person name="Li S."/>
            <person name="Che Y."/>
            <person name="Ortiz-Lopez F.J."/>
            <person name="Bills G.F."/>
            <person name="Liu X."/>
            <person name="An Z."/>
        </authorList>
    </citation>
    <scope>NUCLEOTIDE SEQUENCE [LARGE SCALE GENOMIC DNA]</scope>
    <source>
        <strain evidence="3">ATCC 20868 / MF5171</strain>
    </source>
</reference>
<dbReference type="Proteomes" id="UP000016922">
    <property type="component" value="Unassembled WGS sequence"/>
</dbReference>
<dbReference type="OMA" id="NKFNVRP"/>
<dbReference type="OrthoDB" id="542013at2759"/>
<dbReference type="KEGG" id="glz:GLAREA_10528"/>
<organism evidence="2 3">
    <name type="scientific">Glarea lozoyensis (strain ATCC 20868 / MF5171)</name>
    <dbReference type="NCBI Taxonomy" id="1116229"/>
    <lineage>
        <taxon>Eukaryota</taxon>
        <taxon>Fungi</taxon>
        <taxon>Dikarya</taxon>
        <taxon>Ascomycota</taxon>
        <taxon>Pezizomycotina</taxon>
        <taxon>Leotiomycetes</taxon>
        <taxon>Helotiales</taxon>
        <taxon>Helotiaceae</taxon>
        <taxon>Glarea</taxon>
    </lineage>
</organism>
<sequence>MDLTFFKSQFTTLPTPTFSFQNQTIIVTGANTGLGLEAARHFTNLGASKVILACRSLAKGEAACHNIEASTGRTGVCETWVLDMSNYDSIKAFTLRAEGLERLDVLVENAGIAKMEYEEVEGMESGVVVNVIGTMLLAVGMLPVLRKSAGKTGGVPRLVIVGSEVHGFSPLDERHEDSIFEACKKNDPKYMASRYPTTKLLLIFAIRALAAQMSTGPHASEPVIVNNPNPGLCHSELSRDSKGFGGFMFWLFRQLVARKTEVGSRTLVFAAAANEDSHGEYMCDCVVTPPSKFVRSEEGKKSQERVWTELVGILEGIQPGITKNI</sequence>
<dbReference type="PANTHER" id="PTHR43157">
    <property type="entry name" value="PHOSPHATIDYLINOSITOL-GLYCAN BIOSYNTHESIS CLASS F PROTEIN-RELATED"/>
    <property type="match status" value="1"/>
</dbReference>
<dbReference type="Pfam" id="PF00106">
    <property type="entry name" value="adh_short"/>
    <property type="match status" value="1"/>
</dbReference>
<dbReference type="InterPro" id="IPR002347">
    <property type="entry name" value="SDR_fam"/>
</dbReference>
<dbReference type="PRINTS" id="PR00081">
    <property type="entry name" value="GDHRDH"/>
</dbReference>
<proteinExistence type="predicted"/>
<dbReference type="HOGENOM" id="CLU_010194_44_4_1"/>
<evidence type="ECO:0000313" key="3">
    <source>
        <dbReference type="Proteomes" id="UP000016922"/>
    </source>
</evidence>
<dbReference type="InterPro" id="IPR036291">
    <property type="entry name" value="NAD(P)-bd_dom_sf"/>
</dbReference>
<dbReference type="AlphaFoldDB" id="S3E987"/>
<name>S3E987_GLAL2</name>
<protein>
    <submittedName>
        <fullName evidence="2">NAD(P)-binding Rossmann-fold containing protein</fullName>
    </submittedName>
</protein>